<gene>
    <name evidence="2" type="ORF">GCG54_00009274</name>
</gene>
<dbReference type="EMBL" id="WVTB01000117">
    <property type="protein sequence ID" value="KAF3797303.1"/>
    <property type="molecule type" value="Genomic_DNA"/>
</dbReference>
<feature type="compositionally biased region" description="Polar residues" evidence="1">
    <location>
        <begin position="1"/>
        <end position="11"/>
    </location>
</feature>
<dbReference type="RefSeq" id="XP_045256467.1">
    <property type="nucleotide sequence ID" value="XM_045409222.1"/>
</dbReference>
<sequence length="59" mass="6484">MDLENSKSTYLENDGPRLYDRNMPIYSRAGGSTLKSLPSDNQRPSTFASPQLPPLSVGL</sequence>
<reference evidence="2" key="2">
    <citation type="submission" date="2020-03" db="EMBL/GenBank/DDBJ databases">
        <authorList>
            <person name="Fu F.-F."/>
            <person name="Chen J."/>
        </authorList>
    </citation>
    <scope>NUCLEOTIDE SEQUENCE</scope>
    <source>
        <strain evidence="2">Lc1</strain>
    </source>
</reference>
<evidence type="ECO:0000313" key="2">
    <source>
        <dbReference type="EMBL" id="KAF3797303.1"/>
    </source>
</evidence>
<feature type="compositionally biased region" description="Polar residues" evidence="1">
    <location>
        <begin position="33"/>
        <end position="49"/>
    </location>
</feature>
<evidence type="ECO:0000256" key="1">
    <source>
        <dbReference type="SAM" id="MobiDB-lite"/>
    </source>
</evidence>
<proteinExistence type="predicted"/>
<name>A0A8H4C565_COLGL</name>
<organism evidence="2 3">
    <name type="scientific">Colletotrichum gloeosporioides</name>
    <name type="common">Anthracnose fungus</name>
    <name type="synonym">Glomerella cingulata</name>
    <dbReference type="NCBI Taxonomy" id="474922"/>
    <lineage>
        <taxon>Eukaryota</taxon>
        <taxon>Fungi</taxon>
        <taxon>Dikarya</taxon>
        <taxon>Ascomycota</taxon>
        <taxon>Pezizomycotina</taxon>
        <taxon>Sordariomycetes</taxon>
        <taxon>Hypocreomycetidae</taxon>
        <taxon>Glomerellales</taxon>
        <taxon>Glomerellaceae</taxon>
        <taxon>Colletotrichum</taxon>
        <taxon>Colletotrichum gloeosporioides species complex</taxon>
    </lineage>
</organism>
<reference evidence="2" key="1">
    <citation type="journal article" date="2020" name="Phytopathology">
        <title>Genome sequence and comparative analysis of Colletotrichum gloeosporioides isolated from Liriodendron leaves.</title>
        <authorList>
            <person name="Fu F.F."/>
            <person name="Hao Z."/>
            <person name="Wang P."/>
            <person name="Lu Y."/>
            <person name="Xue L.J."/>
            <person name="Wei G."/>
            <person name="Tian Y."/>
            <person name="Baishi H."/>
            <person name="Xu H."/>
            <person name="Shi J."/>
            <person name="Cheng T."/>
            <person name="Wang G."/>
            <person name="Yi Y."/>
            <person name="Chen J."/>
        </authorList>
    </citation>
    <scope>NUCLEOTIDE SEQUENCE</scope>
    <source>
        <strain evidence="2">Lc1</strain>
    </source>
</reference>
<dbReference type="AlphaFoldDB" id="A0A8H4C565"/>
<protein>
    <submittedName>
        <fullName evidence="2">Uncharacterized protein</fullName>
    </submittedName>
</protein>
<dbReference type="Proteomes" id="UP000613401">
    <property type="component" value="Unassembled WGS sequence"/>
</dbReference>
<comment type="caution">
    <text evidence="2">The sequence shown here is derived from an EMBL/GenBank/DDBJ whole genome shotgun (WGS) entry which is preliminary data.</text>
</comment>
<dbReference type="GeneID" id="69016407"/>
<accession>A0A8H4C565</accession>
<evidence type="ECO:0000313" key="3">
    <source>
        <dbReference type="Proteomes" id="UP000613401"/>
    </source>
</evidence>
<feature type="region of interest" description="Disordered" evidence="1">
    <location>
        <begin position="1"/>
        <end position="59"/>
    </location>
</feature>
<keyword evidence="3" id="KW-1185">Reference proteome</keyword>